<keyword evidence="2" id="KW-1185">Reference proteome</keyword>
<dbReference type="Proteomes" id="UP000261620">
    <property type="component" value="Unplaced"/>
</dbReference>
<reference evidence="1" key="2">
    <citation type="submission" date="2025-09" db="UniProtKB">
        <authorList>
            <consortium name="Ensembl"/>
        </authorList>
    </citation>
    <scope>IDENTIFICATION</scope>
</reference>
<dbReference type="AlphaFoldDB" id="A0A3Q3X9L8"/>
<reference evidence="1" key="1">
    <citation type="submission" date="2025-08" db="UniProtKB">
        <authorList>
            <consortium name="Ensembl"/>
        </authorList>
    </citation>
    <scope>IDENTIFICATION</scope>
</reference>
<name>A0A3Q3X9L8_MOLML</name>
<proteinExistence type="predicted"/>
<protein>
    <submittedName>
        <fullName evidence="1">Uncharacterized protein</fullName>
    </submittedName>
</protein>
<sequence>MPRLTELYRACAIGQLQGVLTISKLKANGRPNKTPPQEDRFFILSALRNHGSQDLQARALYPDNPHTTNLWSLRAARRPAMTALHGQARLHWNVILMGAGLDLGAVSTDDWYCSWRGANACCRTPSCSGHLTMWHPFALKSLHMLNTCV</sequence>
<dbReference type="Ensembl" id="ENSMMOT00000019238.1">
    <property type="protein sequence ID" value="ENSMMOP00000018929.1"/>
    <property type="gene ID" value="ENSMMOG00000014323.1"/>
</dbReference>
<evidence type="ECO:0000313" key="2">
    <source>
        <dbReference type="Proteomes" id="UP000261620"/>
    </source>
</evidence>
<organism evidence="1 2">
    <name type="scientific">Mola mola</name>
    <name type="common">Ocean sunfish</name>
    <name type="synonym">Tetraodon mola</name>
    <dbReference type="NCBI Taxonomy" id="94237"/>
    <lineage>
        <taxon>Eukaryota</taxon>
        <taxon>Metazoa</taxon>
        <taxon>Chordata</taxon>
        <taxon>Craniata</taxon>
        <taxon>Vertebrata</taxon>
        <taxon>Euteleostomi</taxon>
        <taxon>Actinopterygii</taxon>
        <taxon>Neopterygii</taxon>
        <taxon>Teleostei</taxon>
        <taxon>Neoteleostei</taxon>
        <taxon>Acanthomorphata</taxon>
        <taxon>Eupercaria</taxon>
        <taxon>Tetraodontiformes</taxon>
        <taxon>Molidae</taxon>
        <taxon>Mola</taxon>
    </lineage>
</organism>
<evidence type="ECO:0000313" key="1">
    <source>
        <dbReference type="Ensembl" id="ENSMMOP00000018929.1"/>
    </source>
</evidence>
<accession>A0A3Q3X9L8</accession>